<dbReference type="SUPFAM" id="SSF111331">
    <property type="entry name" value="NAD kinase/diacylglycerol kinase-like"/>
    <property type="match status" value="1"/>
</dbReference>
<dbReference type="GO" id="GO:0016301">
    <property type="term" value="F:kinase activity"/>
    <property type="evidence" value="ECO:0007669"/>
    <property type="project" value="UniProtKB-KW"/>
</dbReference>
<dbReference type="PROSITE" id="PS50146">
    <property type="entry name" value="DAGK"/>
    <property type="match status" value="1"/>
</dbReference>
<dbReference type="Pfam" id="PF00781">
    <property type="entry name" value="DAGK_cat"/>
    <property type="match status" value="1"/>
</dbReference>
<feature type="domain" description="DAGKc" evidence="5">
    <location>
        <begin position="3"/>
        <end position="132"/>
    </location>
</feature>
<evidence type="ECO:0000313" key="7">
    <source>
        <dbReference type="Proteomes" id="UP000001982"/>
    </source>
</evidence>
<keyword evidence="1" id="KW-0808">Transferase</keyword>
<evidence type="ECO:0000256" key="4">
    <source>
        <dbReference type="ARBA" id="ARBA00022840"/>
    </source>
</evidence>
<dbReference type="InterPro" id="IPR001206">
    <property type="entry name" value="Diacylglycerol_kinase_cat_dom"/>
</dbReference>
<dbReference type="EMBL" id="CP000302">
    <property type="protein sequence ID" value="ABE54517.1"/>
    <property type="molecule type" value="Genomic_DNA"/>
</dbReference>
<sequence length="335" mass="36559">MNKVLKKVLLVVNPMANKHKASWQTTLIQALALRQWPYQLYQTSSCLIQNQAFFSDNLAQFSDVIVLGGDGTLHIVANCLAYTDIPMSFIPCGTGNDFARSWYGDISDEQLLGCVLDGQVNSISLGKVNQRYFINVAGIGFDGAVLQASQGRKSYFPKLSYLLQTLEHLWGYQGQALEVSALNSGKLKAKDGYKPDGEPVHKPDCKPEPELPALIESCQRPSFVLAIANGKYFGGAMMIAPHANVQSDALAYCHIQDCRWSDKLINLLRIFSGAHLNAPIVAAGQIHHGLNILTSGIPMEADGEWLGLSPAEITVCPNALKLRGLNIELHRGLVA</sequence>
<dbReference type="AlphaFoldDB" id="Q12PV9"/>
<dbReference type="Gene3D" id="3.40.50.10330">
    <property type="entry name" value="Probable inorganic polyphosphate/atp-NAD kinase, domain 1"/>
    <property type="match status" value="1"/>
</dbReference>
<dbReference type="GO" id="GO:0005524">
    <property type="term" value="F:ATP binding"/>
    <property type="evidence" value="ECO:0007669"/>
    <property type="project" value="UniProtKB-KW"/>
</dbReference>
<dbReference type="PANTHER" id="PTHR12358:SF54">
    <property type="entry name" value="SPHINGOSINE KINASE RELATED PROTEIN"/>
    <property type="match status" value="1"/>
</dbReference>
<evidence type="ECO:0000256" key="2">
    <source>
        <dbReference type="ARBA" id="ARBA00022741"/>
    </source>
</evidence>
<proteinExistence type="predicted"/>
<dbReference type="SMART" id="SM00046">
    <property type="entry name" value="DAGKc"/>
    <property type="match status" value="1"/>
</dbReference>
<keyword evidence="2" id="KW-0547">Nucleotide-binding</keyword>
<evidence type="ECO:0000256" key="3">
    <source>
        <dbReference type="ARBA" id="ARBA00022777"/>
    </source>
</evidence>
<dbReference type="InterPro" id="IPR016064">
    <property type="entry name" value="NAD/diacylglycerol_kinase_sf"/>
</dbReference>
<dbReference type="Proteomes" id="UP000001982">
    <property type="component" value="Chromosome"/>
</dbReference>
<dbReference type="KEGG" id="sdn:Sden_1231"/>
<dbReference type="STRING" id="318161.Sden_1231"/>
<dbReference type="InterPro" id="IPR017438">
    <property type="entry name" value="ATP-NAD_kinase_N"/>
</dbReference>
<dbReference type="InterPro" id="IPR045540">
    <property type="entry name" value="YegS/DAGK_C"/>
</dbReference>
<dbReference type="RefSeq" id="WP_011495676.1">
    <property type="nucleotide sequence ID" value="NC_007954.1"/>
</dbReference>
<dbReference type="OrthoDB" id="142078at2"/>
<dbReference type="InterPro" id="IPR050187">
    <property type="entry name" value="Lipid_Phosphate_FormReg"/>
</dbReference>
<dbReference type="eggNOG" id="COG1597">
    <property type="taxonomic scope" value="Bacteria"/>
</dbReference>
<dbReference type="Pfam" id="PF19279">
    <property type="entry name" value="YegS_C"/>
    <property type="match status" value="1"/>
</dbReference>
<dbReference type="Gene3D" id="2.60.200.40">
    <property type="match status" value="1"/>
</dbReference>
<keyword evidence="7" id="KW-1185">Reference proteome</keyword>
<reference evidence="6 7" key="1">
    <citation type="submission" date="2006-03" db="EMBL/GenBank/DDBJ databases">
        <title>Complete sequence of Shewanella denitrificans OS217.</title>
        <authorList>
            <consortium name="US DOE Joint Genome Institute"/>
            <person name="Copeland A."/>
            <person name="Lucas S."/>
            <person name="Lapidus A."/>
            <person name="Barry K."/>
            <person name="Detter J.C."/>
            <person name="Glavina del Rio T."/>
            <person name="Hammon N."/>
            <person name="Israni S."/>
            <person name="Dalin E."/>
            <person name="Tice H."/>
            <person name="Pitluck S."/>
            <person name="Brettin T."/>
            <person name="Bruce D."/>
            <person name="Han C."/>
            <person name="Tapia R."/>
            <person name="Gilna P."/>
            <person name="Kiss H."/>
            <person name="Schmutz J."/>
            <person name="Larimer F."/>
            <person name="Land M."/>
            <person name="Hauser L."/>
            <person name="Kyrpides N."/>
            <person name="Lykidis A."/>
            <person name="Richardson P."/>
        </authorList>
    </citation>
    <scope>NUCLEOTIDE SEQUENCE [LARGE SCALE GENOMIC DNA]</scope>
    <source>
        <strain evidence="7">OS217 / ATCC BAA-1090 / DSM 15013</strain>
    </source>
</reference>
<dbReference type="PANTHER" id="PTHR12358">
    <property type="entry name" value="SPHINGOSINE KINASE"/>
    <property type="match status" value="1"/>
</dbReference>
<keyword evidence="4" id="KW-0067">ATP-binding</keyword>
<evidence type="ECO:0000256" key="1">
    <source>
        <dbReference type="ARBA" id="ARBA00022679"/>
    </source>
</evidence>
<dbReference type="HOGENOM" id="CLU_045532_0_0_6"/>
<name>Q12PV9_SHEDO</name>
<accession>Q12PV9</accession>
<organism evidence="6 7">
    <name type="scientific">Shewanella denitrificans (strain OS217 / ATCC BAA-1090 / DSM 15013)</name>
    <dbReference type="NCBI Taxonomy" id="318161"/>
    <lineage>
        <taxon>Bacteria</taxon>
        <taxon>Pseudomonadati</taxon>
        <taxon>Pseudomonadota</taxon>
        <taxon>Gammaproteobacteria</taxon>
        <taxon>Alteromonadales</taxon>
        <taxon>Shewanellaceae</taxon>
        <taxon>Shewanella</taxon>
    </lineage>
</organism>
<evidence type="ECO:0000259" key="5">
    <source>
        <dbReference type="PROSITE" id="PS50146"/>
    </source>
</evidence>
<keyword evidence="3 6" id="KW-0418">Kinase</keyword>
<protein>
    <submittedName>
        <fullName evidence="6">Diacylglycerol kinase, catalytic region</fullName>
    </submittedName>
</protein>
<evidence type="ECO:0000313" key="6">
    <source>
        <dbReference type="EMBL" id="ABE54517.1"/>
    </source>
</evidence>
<gene>
    <name evidence="6" type="ordered locus">Sden_1231</name>
</gene>